<reference evidence="1" key="1">
    <citation type="journal article" date="2008" name="ISME J.">
        <title>Genomic patterns of recombination, clonal divergence and environment in marine microbial populations.</title>
        <authorList>
            <person name="Konstantinidis K.T."/>
            <person name="Delong E.F."/>
        </authorList>
    </citation>
    <scope>NUCLEOTIDE SEQUENCE</scope>
</reference>
<protein>
    <submittedName>
        <fullName evidence="1">Uncharacterized protein</fullName>
    </submittedName>
</protein>
<gene>
    <name evidence="1" type="ORF">ALOHA_HF4000APKG2O16ctg13g2</name>
</gene>
<organism evidence="1">
    <name type="scientific">uncultured marine crenarchaeote HF4000_APKG2O16</name>
    <dbReference type="NCBI Taxonomy" id="455582"/>
    <lineage>
        <taxon>Archaea</taxon>
        <taxon>Nitrososphaerota</taxon>
        <taxon>Nitrososphaeria</taxon>
        <taxon>Nitrosopumilales</taxon>
        <taxon>environmental samples</taxon>
    </lineage>
</organism>
<dbReference type="EMBL" id="EU016627">
    <property type="protein sequence ID" value="ABZ08400.1"/>
    <property type="molecule type" value="Genomic_DNA"/>
</dbReference>
<proteinExistence type="predicted"/>
<sequence>MSVVYDDIPPTLEIKYPESNTAVNHLDVAYRISEGLSTGQFIYTRVGGEPDPNSPVTFNLVGNELETIFESPQVPKNPPVLQDGSIYNIVFEGVDLAMNTSKSNVIDSVKYDVTRPVITIHNPQPKSNLMGVEISIEISEDLMDGKMVWTRTGGLKSRIIRQKIPLYNEYLIEGMHPHAKLPMDKTLSASVIYSLSVDAQDFAKNLAEPVSVEGIEYIRSMAGSWYYKGQIIEVVWVFEPDESGIKGNFMQGLSLGTKISNQEKGKFEFDFSKKPWVLTLVMDNPEKNRISLMEFLDNTHMRVVTGEKKPQSWQDGEVMEYEWRPE</sequence>
<name>B3T741_9ARCH</name>
<accession>B3T741</accession>
<dbReference type="AlphaFoldDB" id="B3T741"/>
<evidence type="ECO:0000313" key="1">
    <source>
        <dbReference type="EMBL" id="ABZ08400.1"/>
    </source>
</evidence>